<evidence type="ECO:0000256" key="3">
    <source>
        <dbReference type="ARBA" id="ARBA00022691"/>
    </source>
</evidence>
<organism evidence="9 10">
    <name type="scientific">Kalanchoe fedtschenkoi</name>
    <name type="common">Lavender scallops</name>
    <name type="synonym">South American air plant</name>
    <dbReference type="NCBI Taxonomy" id="63787"/>
    <lineage>
        <taxon>Eukaryota</taxon>
        <taxon>Viridiplantae</taxon>
        <taxon>Streptophyta</taxon>
        <taxon>Embryophyta</taxon>
        <taxon>Tracheophyta</taxon>
        <taxon>Spermatophyta</taxon>
        <taxon>Magnoliopsida</taxon>
        <taxon>eudicotyledons</taxon>
        <taxon>Gunneridae</taxon>
        <taxon>Pentapetalae</taxon>
        <taxon>Saxifragales</taxon>
        <taxon>Crassulaceae</taxon>
        <taxon>Kalanchoe</taxon>
    </lineage>
</organism>
<evidence type="ECO:0000256" key="6">
    <source>
        <dbReference type="ARBA" id="ARBA00048718"/>
    </source>
</evidence>
<keyword evidence="10" id="KW-1185">Reference proteome</keyword>
<dbReference type="AlphaFoldDB" id="A0A7N0TPG5"/>
<comment type="catalytic activity">
    <reaction evidence="6">
        <text>a uridine in tRNA + S-adenosyl-L-methionine = a 3-[(3S)-3-amino-3-carboxypropyl]uridine in tRNA + S-methyl-5'-thioadenosine + H(+)</text>
        <dbReference type="Rhea" id="RHEA:62432"/>
        <dbReference type="Rhea" id="RHEA-COMP:13339"/>
        <dbReference type="Rhea" id="RHEA-COMP:16092"/>
        <dbReference type="ChEBI" id="CHEBI:15378"/>
        <dbReference type="ChEBI" id="CHEBI:17509"/>
        <dbReference type="ChEBI" id="CHEBI:59789"/>
        <dbReference type="ChEBI" id="CHEBI:65315"/>
        <dbReference type="ChEBI" id="CHEBI:82930"/>
        <dbReference type="EC" id="2.5.1.25"/>
    </reaction>
</comment>
<dbReference type="InterPro" id="IPR005636">
    <property type="entry name" value="DTW"/>
</dbReference>
<evidence type="ECO:0000256" key="2">
    <source>
        <dbReference type="ARBA" id="ARBA00022679"/>
    </source>
</evidence>
<dbReference type="Gramene" id="Kaladp0041s0009.1.v1.1">
    <property type="protein sequence ID" value="Kaladp0041s0009.1.v1.1.CDS.1"/>
    <property type="gene ID" value="Kaladp0041s0009.v1.1"/>
</dbReference>
<feature type="domain" description="DTW" evidence="8">
    <location>
        <begin position="40"/>
        <end position="251"/>
    </location>
</feature>
<evidence type="ECO:0000256" key="5">
    <source>
        <dbReference type="ARBA" id="ARBA00034489"/>
    </source>
</evidence>
<keyword evidence="2" id="KW-0808">Transferase</keyword>
<evidence type="ECO:0000256" key="1">
    <source>
        <dbReference type="ARBA" id="ARBA00012386"/>
    </source>
</evidence>
<reference evidence="9" key="1">
    <citation type="submission" date="2021-01" db="UniProtKB">
        <authorList>
            <consortium name="EnsemblPlants"/>
        </authorList>
    </citation>
    <scope>IDENTIFICATION</scope>
</reference>
<dbReference type="GO" id="GO:0006400">
    <property type="term" value="P:tRNA modification"/>
    <property type="evidence" value="ECO:0007669"/>
    <property type="project" value="EnsemblPlants"/>
</dbReference>
<dbReference type="InterPro" id="IPR039262">
    <property type="entry name" value="DTWD2/TAPT"/>
</dbReference>
<name>A0A7N0TPG5_KALFE</name>
<evidence type="ECO:0000313" key="9">
    <source>
        <dbReference type="EnsemblPlants" id="Kaladp0041s0009.1.v1.1.CDS.1"/>
    </source>
</evidence>
<evidence type="ECO:0000313" key="10">
    <source>
        <dbReference type="Proteomes" id="UP000594263"/>
    </source>
</evidence>
<dbReference type="EC" id="2.5.1.25" evidence="1"/>
<dbReference type="SMART" id="SM01144">
    <property type="entry name" value="DTW"/>
    <property type="match status" value="1"/>
</dbReference>
<dbReference type="EnsemblPlants" id="Kaladp0041s0009.1.v1.1">
    <property type="protein sequence ID" value="Kaladp0041s0009.1.v1.1.CDS.1"/>
    <property type="gene ID" value="Kaladp0041s0009.v1.1"/>
</dbReference>
<dbReference type="OMA" id="YLKPMKP"/>
<dbReference type="GO" id="GO:0016432">
    <property type="term" value="F:tRNA-uridine aminocarboxypropyltransferase activity"/>
    <property type="evidence" value="ECO:0007669"/>
    <property type="project" value="UniProtKB-EC"/>
</dbReference>
<dbReference type="Proteomes" id="UP000594263">
    <property type="component" value="Unplaced"/>
</dbReference>
<protein>
    <recommendedName>
        <fullName evidence="1">tRNA-uridine aminocarboxypropyltransferase</fullName>
        <ecNumber evidence="1">2.5.1.25</ecNumber>
    </recommendedName>
</protein>
<feature type="compositionally biased region" description="Basic residues" evidence="7">
    <location>
        <begin position="254"/>
        <end position="266"/>
    </location>
</feature>
<proteinExistence type="inferred from homology"/>
<feature type="region of interest" description="Disordered" evidence="7">
    <location>
        <begin position="254"/>
        <end position="273"/>
    </location>
</feature>
<dbReference type="PANTHER" id="PTHR21392:SF0">
    <property type="entry name" value="TRNA-URIDINE AMINOCARBOXYPROPYLTRANSFERASE 2"/>
    <property type="match status" value="1"/>
</dbReference>
<evidence type="ECO:0000256" key="7">
    <source>
        <dbReference type="SAM" id="MobiDB-lite"/>
    </source>
</evidence>
<dbReference type="Pfam" id="PF03942">
    <property type="entry name" value="DTW"/>
    <property type="match status" value="1"/>
</dbReference>
<dbReference type="PANTHER" id="PTHR21392">
    <property type="entry name" value="TRNA-URIDINE AMINOCARBOXYPROPYLTRANSFERASE 2"/>
    <property type="match status" value="1"/>
</dbReference>
<sequence>MLNDTEDHQVLIAVAVVMIDDGKGSSESMFDCWVDGASSGRSICGKCNRPSSVCICSALPDTLIDTATKIIIVQHPHQLQNPLCTVPILTNTLRNATVIVARRLRLGVSPLLDSLYHTQSQSKAAYLFPPTKQSSSTPLSDLRNACPLPRFEVLIAFDGTWNHAREMVAASMEFLSAFSVRVCLECDERAEGKSMYESELILRKEPYQGCVSTAEAVARVLGVIEPGGMETESQLVHALGQMVKLQKGFLNKPAHRRPKLEKKNKKGKTENLH</sequence>
<comment type="similarity">
    <text evidence="5">Belongs to the TDD superfamily. DTWD2 family.</text>
</comment>
<accession>A0A7N0TPG5</accession>
<keyword evidence="3" id="KW-0949">S-adenosyl-L-methionine</keyword>
<evidence type="ECO:0000256" key="4">
    <source>
        <dbReference type="ARBA" id="ARBA00022694"/>
    </source>
</evidence>
<keyword evidence="4" id="KW-0819">tRNA processing</keyword>
<evidence type="ECO:0000259" key="8">
    <source>
        <dbReference type="SMART" id="SM01144"/>
    </source>
</evidence>